<comment type="caution">
    <text evidence="1">The sequence shown here is derived from an EMBL/GenBank/DDBJ whole genome shotgun (WGS) entry which is preliminary data.</text>
</comment>
<gene>
    <name evidence="1" type="ORF">PRUB_b0934</name>
</gene>
<dbReference type="EMBL" id="AHCD03000044">
    <property type="protein sequence ID" value="KAF7781642.1"/>
    <property type="molecule type" value="Genomic_DNA"/>
</dbReference>
<dbReference type="Proteomes" id="UP000016480">
    <property type="component" value="Unassembled WGS sequence"/>
</dbReference>
<reference evidence="1 2" key="1">
    <citation type="journal article" date="2012" name="J. Bacteriol.">
        <title>Genome sequence of the cycloprodigiosin-producing bacterial strain Pseudoalteromonas rubra ATCC 29570(T).</title>
        <authorList>
            <person name="Xie B.B."/>
            <person name="Shu Y.L."/>
            <person name="Qin Q.L."/>
            <person name="Rong J.C."/>
            <person name="Zhang X.Y."/>
            <person name="Chen X.L."/>
            <person name="Zhou B.C."/>
            <person name="Zhang Y.Z."/>
        </authorList>
    </citation>
    <scope>NUCLEOTIDE SEQUENCE [LARGE SCALE GENOMIC DNA]</scope>
    <source>
        <strain evidence="1 2">DSM 6842</strain>
    </source>
</reference>
<name>A0A8T0C0V1_9GAMM</name>
<evidence type="ECO:0000313" key="1">
    <source>
        <dbReference type="EMBL" id="KAF7781642.1"/>
    </source>
</evidence>
<protein>
    <submittedName>
        <fullName evidence="1">Uncharacterized protein</fullName>
    </submittedName>
</protein>
<organism evidence="1 2">
    <name type="scientific">Pseudoalteromonas rubra</name>
    <dbReference type="NCBI Taxonomy" id="43658"/>
    <lineage>
        <taxon>Bacteria</taxon>
        <taxon>Pseudomonadati</taxon>
        <taxon>Pseudomonadota</taxon>
        <taxon>Gammaproteobacteria</taxon>
        <taxon>Alteromonadales</taxon>
        <taxon>Pseudoalteromonadaceae</taxon>
        <taxon>Pseudoalteromonas</taxon>
    </lineage>
</organism>
<dbReference type="AlphaFoldDB" id="A0A8T0C0V1"/>
<sequence>MLIETHLLCLDKCSGYKNGHPRAAIFSYRLLAFRARGY</sequence>
<proteinExistence type="predicted"/>
<evidence type="ECO:0000313" key="2">
    <source>
        <dbReference type="Proteomes" id="UP000016480"/>
    </source>
</evidence>
<accession>A0A8T0C0V1</accession>